<gene>
    <name evidence="1" type="ORF">LCGC14_1341140</name>
</gene>
<comment type="caution">
    <text evidence="1">The sequence shown here is derived from an EMBL/GenBank/DDBJ whole genome shotgun (WGS) entry which is preliminary data.</text>
</comment>
<dbReference type="Gene3D" id="3.40.1800.10">
    <property type="entry name" value="His-Me finger endonucleases"/>
    <property type="match status" value="1"/>
</dbReference>
<protein>
    <recommendedName>
        <fullName evidence="2">Endonuclease VII</fullName>
    </recommendedName>
</protein>
<dbReference type="EMBL" id="LAZR01008206">
    <property type="protein sequence ID" value="KKM80304.1"/>
    <property type="molecule type" value="Genomic_DNA"/>
</dbReference>
<proteinExistence type="predicted"/>
<accession>A0A0F9KDK1</accession>
<evidence type="ECO:0008006" key="2">
    <source>
        <dbReference type="Google" id="ProtNLM"/>
    </source>
</evidence>
<dbReference type="InterPro" id="IPR004211">
    <property type="entry name" value="Endonuclease_7"/>
</dbReference>
<dbReference type="Pfam" id="PF02945">
    <property type="entry name" value="Endonuclease_7"/>
    <property type="match status" value="1"/>
</dbReference>
<evidence type="ECO:0000313" key="1">
    <source>
        <dbReference type="EMBL" id="KKM80304.1"/>
    </source>
</evidence>
<reference evidence="1" key="1">
    <citation type="journal article" date="2015" name="Nature">
        <title>Complex archaea that bridge the gap between prokaryotes and eukaryotes.</title>
        <authorList>
            <person name="Spang A."/>
            <person name="Saw J.H."/>
            <person name="Jorgensen S.L."/>
            <person name="Zaremba-Niedzwiedzka K."/>
            <person name="Martijn J."/>
            <person name="Lind A.E."/>
            <person name="van Eijk R."/>
            <person name="Schleper C."/>
            <person name="Guy L."/>
            <person name="Ettema T.J."/>
        </authorList>
    </citation>
    <scope>NUCLEOTIDE SEQUENCE</scope>
</reference>
<sequence>MRPCTKCNDHPAVNTMGPARCDPCATQKGKGRTKKCGHCHQIKQIGEFSRSKNSSVWCKECCSANAAAWRNRNRQHVLEADRTRSATRLLDPNYQEWMRAYRLLTKYDISVEQFQAVWESQGGVCAICNGPPTKGKRLAVDHNHQTGEVRGLLCCNCNMGLGNLKDDIDLLRSAISYLTNPPAVHVVVGDGSKDWPTTTGPASDVVTTS</sequence>
<name>A0A0F9KDK1_9ZZZZ</name>
<organism evidence="1">
    <name type="scientific">marine sediment metagenome</name>
    <dbReference type="NCBI Taxonomy" id="412755"/>
    <lineage>
        <taxon>unclassified sequences</taxon>
        <taxon>metagenomes</taxon>
        <taxon>ecological metagenomes</taxon>
    </lineage>
</organism>
<dbReference type="AlphaFoldDB" id="A0A0F9KDK1"/>
<dbReference type="InterPro" id="IPR038563">
    <property type="entry name" value="Endonuclease_7_sf"/>
</dbReference>
<dbReference type="InterPro" id="IPR044925">
    <property type="entry name" value="His-Me_finger_sf"/>
</dbReference>
<dbReference type="SUPFAM" id="SSF54060">
    <property type="entry name" value="His-Me finger endonucleases"/>
    <property type="match status" value="1"/>
</dbReference>